<sequence>MTTCLDIYTGKHKEKHRVNTPQENSYFTSIVKSLKTKIPTKAPALILIQQELNRKNNQ</sequence>
<evidence type="ECO:0000313" key="2">
    <source>
        <dbReference type="Proteomes" id="UP001381693"/>
    </source>
</evidence>
<dbReference type="AlphaFoldDB" id="A0AAN8WEF2"/>
<gene>
    <name evidence="1" type="ORF">SK128_009390</name>
</gene>
<keyword evidence="2" id="KW-1185">Reference proteome</keyword>
<evidence type="ECO:0000313" key="1">
    <source>
        <dbReference type="EMBL" id="KAK7062984.1"/>
    </source>
</evidence>
<dbReference type="Proteomes" id="UP001381693">
    <property type="component" value="Unassembled WGS sequence"/>
</dbReference>
<reference evidence="1 2" key="1">
    <citation type="submission" date="2023-11" db="EMBL/GenBank/DDBJ databases">
        <title>Halocaridina rubra genome assembly.</title>
        <authorList>
            <person name="Smith C."/>
        </authorList>
    </citation>
    <scope>NUCLEOTIDE SEQUENCE [LARGE SCALE GENOMIC DNA]</scope>
    <source>
        <strain evidence="1">EP-1</strain>
        <tissue evidence="1">Whole</tissue>
    </source>
</reference>
<name>A0AAN8WEF2_HALRR</name>
<dbReference type="EMBL" id="JAXCGZ010020990">
    <property type="protein sequence ID" value="KAK7062984.1"/>
    <property type="molecule type" value="Genomic_DNA"/>
</dbReference>
<organism evidence="1 2">
    <name type="scientific">Halocaridina rubra</name>
    <name type="common">Hawaiian red shrimp</name>
    <dbReference type="NCBI Taxonomy" id="373956"/>
    <lineage>
        <taxon>Eukaryota</taxon>
        <taxon>Metazoa</taxon>
        <taxon>Ecdysozoa</taxon>
        <taxon>Arthropoda</taxon>
        <taxon>Crustacea</taxon>
        <taxon>Multicrustacea</taxon>
        <taxon>Malacostraca</taxon>
        <taxon>Eumalacostraca</taxon>
        <taxon>Eucarida</taxon>
        <taxon>Decapoda</taxon>
        <taxon>Pleocyemata</taxon>
        <taxon>Caridea</taxon>
        <taxon>Atyoidea</taxon>
        <taxon>Atyidae</taxon>
        <taxon>Halocaridina</taxon>
    </lineage>
</organism>
<proteinExistence type="predicted"/>
<comment type="caution">
    <text evidence="1">The sequence shown here is derived from an EMBL/GenBank/DDBJ whole genome shotgun (WGS) entry which is preliminary data.</text>
</comment>
<protein>
    <submittedName>
        <fullName evidence="1">Uncharacterized protein</fullName>
    </submittedName>
</protein>
<accession>A0AAN8WEF2</accession>